<evidence type="ECO:0000313" key="3">
    <source>
        <dbReference type="Proteomes" id="UP000599312"/>
    </source>
</evidence>
<dbReference type="InterPro" id="IPR010699">
    <property type="entry name" value="DUF1275"/>
</dbReference>
<protein>
    <submittedName>
        <fullName evidence="2">DUF1275 domain-containing protein</fullName>
    </submittedName>
</protein>
<organism evidence="2 3">
    <name type="scientific">Microvirga alba</name>
    <dbReference type="NCBI Taxonomy" id="2791025"/>
    <lineage>
        <taxon>Bacteria</taxon>
        <taxon>Pseudomonadati</taxon>
        <taxon>Pseudomonadota</taxon>
        <taxon>Alphaproteobacteria</taxon>
        <taxon>Hyphomicrobiales</taxon>
        <taxon>Methylobacteriaceae</taxon>
        <taxon>Microvirga</taxon>
    </lineage>
</organism>
<sequence length="265" mass="27922">MDPRKMRKKPRGFTARYLGSAKNLVASERTGAADTQLGMALTFVAGAINAGGFLAVGQYTSHMSGVFSTMADNLALGTFNVVLLGLSAFVPFVVGAGCSAILINWGRRHHLGGQFALPLMLEAALLFGFGLLGWIAYPSVGFSLIAVPLLCLIMGLQNATVTKISGARMRTTHVTGIVTDIGIELGKFVYWNRDKAGPDVRADRAKLRLLSLLLSSFFIGGVIGAIGFSQLGFLFSLPFAALLLLLAGPPIAADVLAHGRRVGEG</sequence>
<keyword evidence="1" id="KW-1133">Transmembrane helix</keyword>
<feature type="transmembrane region" description="Helical" evidence="1">
    <location>
        <begin position="37"/>
        <end position="59"/>
    </location>
</feature>
<gene>
    <name evidence="2" type="ORF">I2H38_05385</name>
</gene>
<feature type="transmembrane region" description="Helical" evidence="1">
    <location>
        <begin position="234"/>
        <end position="257"/>
    </location>
</feature>
<evidence type="ECO:0000313" key="2">
    <source>
        <dbReference type="EMBL" id="MBF9232811.1"/>
    </source>
</evidence>
<dbReference type="Proteomes" id="UP000599312">
    <property type="component" value="Unassembled WGS sequence"/>
</dbReference>
<keyword evidence="3" id="KW-1185">Reference proteome</keyword>
<feature type="transmembrane region" description="Helical" evidence="1">
    <location>
        <begin position="142"/>
        <end position="161"/>
    </location>
</feature>
<reference evidence="2" key="1">
    <citation type="submission" date="2020-11" db="EMBL/GenBank/DDBJ databases">
        <authorList>
            <person name="Kim M.K."/>
        </authorList>
    </citation>
    <scope>NUCLEOTIDE SEQUENCE</scope>
    <source>
        <strain evidence="2">BT350</strain>
    </source>
</reference>
<comment type="caution">
    <text evidence="2">The sequence shown here is derived from an EMBL/GenBank/DDBJ whole genome shotgun (WGS) entry which is preliminary data.</text>
</comment>
<proteinExistence type="predicted"/>
<keyword evidence="1" id="KW-0812">Transmembrane</keyword>
<name>A0A931BKW9_9HYPH</name>
<dbReference type="EMBL" id="JADQDO010000002">
    <property type="protein sequence ID" value="MBF9232811.1"/>
    <property type="molecule type" value="Genomic_DNA"/>
</dbReference>
<evidence type="ECO:0000256" key="1">
    <source>
        <dbReference type="SAM" id="Phobius"/>
    </source>
</evidence>
<feature type="transmembrane region" description="Helical" evidence="1">
    <location>
        <begin position="115"/>
        <end position="136"/>
    </location>
</feature>
<feature type="transmembrane region" description="Helical" evidence="1">
    <location>
        <begin position="209"/>
        <end position="228"/>
    </location>
</feature>
<dbReference type="PANTHER" id="PTHR37314:SF4">
    <property type="entry name" value="UPF0700 TRANSMEMBRANE PROTEIN YOAK"/>
    <property type="match status" value="1"/>
</dbReference>
<dbReference type="PANTHER" id="PTHR37314">
    <property type="entry name" value="SLR0142 PROTEIN"/>
    <property type="match status" value="1"/>
</dbReference>
<dbReference type="Pfam" id="PF06912">
    <property type="entry name" value="DUF1275"/>
    <property type="match status" value="1"/>
</dbReference>
<dbReference type="AlphaFoldDB" id="A0A931BKW9"/>
<keyword evidence="1" id="KW-0472">Membrane</keyword>
<accession>A0A931BKW9</accession>
<feature type="transmembrane region" description="Helical" evidence="1">
    <location>
        <begin position="79"/>
        <end position="103"/>
    </location>
</feature>